<evidence type="ECO:0000313" key="1">
    <source>
        <dbReference type="EMBL" id="CAB5075858.1"/>
    </source>
</evidence>
<dbReference type="AlphaFoldDB" id="A0A6J7VGI5"/>
<organism evidence="1">
    <name type="scientific">freshwater metagenome</name>
    <dbReference type="NCBI Taxonomy" id="449393"/>
    <lineage>
        <taxon>unclassified sequences</taxon>
        <taxon>metagenomes</taxon>
        <taxon>ecological metagenomes</taxon>
    </lineage>
</organism>
<dbReference type="PANTHER" id="PTHR41775:SF1">
    <property type="entry name" value="PEPTIDASE M6-LIKE DOMAIN-CONTAINING PROTEIN"/>
    <property type="match status" value="1"/>
</dbReference>
<accession>A0A6J7VGI5</accession>
<sequence>MQALVNGEWLDVETIEIGWKKTCERPQLPNNKYYAYAKAKLQDNLTYRWKFFGPVNILGHDDQGNGVSTPMTFHLQTPPTVIAPIPAVSPYPAQREVPGETFTVSAPKAYPKPVGALNVAEMQPIQSFEIPVSIQAPPSGTNVKLWIYNPDNQKISLGSSSVYFKPANGEWKMYATNSDGSFYANFPANRYEINVSPPNNSKYKNTWYMGDISDSGIFSIRGKKENSSGYFTLTVDRQPLPNPKIDDLRQKLTTLANTPVSSFKPSSTCQLLDQVRPNRNVYDQIAAGFPKSLSTLPSFGHLRALIIPVDFTDFAGIDDPLPYFTPVAEGVSVFYNTQSYGQLAFDFDVIPQWVHLPFASRDFYGNHITYLKNLIKLTDGPIDYSSYDAVYYLIPKEVPSEIMPAGPAISSLDFSNNVIMIGALGGKDMYDLEGGIVGARWKWMAHETGHGFGFFDEDLNHASQSLGFWGIMAMSWSNNAIELGAWDRYIQGWLAQSQVNCISLSDLNSEGLISKISPVVRQDKDVKSIMVPLSASKILVIESRKNEGLDIIPADHEGVLIYTVDMTKGQLGGGYETQRRIGTTNPTFEDAALHAGDSITVEGVKIEVLALDISGDTIKISKP</sequence>
<dbReference type="EMBL" id="CAFBRA010000057">
    <property type="protein sequence ID" value="CAB5075858.1"/>
    <property type="molecule type" value="Genomic_DNA"/>
</dbReference>
<gene>
    <name evidence="1" type="ORF">UFOPK4382_00899</name>
</gene>
<reference evidence="1" key="1">
    <citation type="submission" date="2020-05" db="EMBL/GenBank/DDBJ databases">
        <authorList>
            <person name="Chiriac C."/>
            <person name="Salcher M."/>
            <person name="Ghai R."/>
            <person name="Kavagutti S V."/>
        </authorList>
    </citation>
    <scope>NUCLEOTIDE SEQUENCE</scope>
</reference>
<proteinExistence type="predicted"/>
<protein>
    <submittedName>
        <fullName evidence="1">Unannotated protein</fullName>
    </submittedName>
</protein>
<name>A0A6J7VGI5_9ZZZZ</name>
<dbReference type="PANTHER" id="PTHR41775">
    <property type="entry name" value="SECRETED PROTEIN-RELATED"/>
    <property type="match status" value="1"/>
</dbReference>